<dbReference type="PANTHER" id="PTHR48043">
    <property type="entry name" value="EG:EG0003.4 PROTEIN-RELATED"/>
    <property type="match status" value="1"/>
</dbReference>
<dbReference type="InterPro" id="IPR010610">
    <property type="entry name" value="EryCIII-like_C"/>
</dbReference>
<reference evidence="4" key="1">
    <citation type="submission" date="2020-04" db="EMBL/GenBank/DDBJ databases">
        <title>Discovery, Biosynthesis and Heterologous Production of Loongmycin A, a Potent Anti-Cancer indolocarbazole alkaloid.</title>
        <authorList>
            <person name="Yang C."/>
            <person name="Zhang B."/>
            <person name="Xue W."/>
            <person name="Li W."/>
            <person name="Xu Z."/>
            <person name="Shi J."/>
            <person name="Shen Y."/>
            <person name="Jiao R."/>
            <person name="Tan R."/>
            <person name="Ge H."/>
        </authorList>
    </citation>
    <scope>NUCLEOTIDE SEQUENCE</scope>
    <source>
        <strain evidence="4">NA01583</strain>
    </source>
</reference>
<dbReference type="CDD" id="cd03784">
    <property type="entry name" value="GT1_Gtf-like"/>
    <property type="match status" value="1"/>
</dbReference>
<dbReference type="FunFam" id="3.40.50.2000:FF:000072">
    <property type="entry name" value="Glycosyl transferase"/>
    <property type="match status" value="1"/>
</dbReference>
<evidence type="ECO:0000259" key="3">
    <source>
        <dbReference type="Pfam" id="PF06722"/>
    </source>
</evidence>
<keyword evidence="1" id="KW-0328">Glycosyltransferase</keyword>
<dbReference type="InterPro" id="IPR050271">
    <property type="entry name" value="UDP-glycosyltransferase"/>
</dbReference>
<proteinExistence type="predicted"/>
<dbReference type="Pfam" id="PF06722">
    <property type="entry name" value="EryCIII-like_C"/>
    <property type="match status" value="1"/>
</dbReference>
<dbReference type="SUPFAM" id="SSF53756">
    <property type="entry name" value="UDP-Glycosyltransferase/glycogen phosphorylase"/>
    <property type="match status" value="1"/>
</dbReference>
<dbReference type="AlphaFoldDB" id="A0A6M5KA09"/>
<feature type="domain" description="Erythromycin biosynthesis protein CIII-like C-terminal" evidence="3">
    <location>
        <begin position="230"/>
        <end position="353"/>
    </location>
</feature>
<dbReference type="InterPro" id="IPR002213">
    <property type="entry name" value="UDP_glucos_trans"/>
</dbReference>
<evidence type="ECO:0000313" key="4">
    <source>
        <dbReference type="EMBL" id="QJU69517.1"/>
    </source>
</evidence>
<sequence>MKRSYDFSGKSREEAFPHHAGLTGVNGMITGFKEIFIDPAPDQMHDLMQVIDTEPADVLVTDETIFGAGFVRERRGIPQAWVSTSVYFFGSKDTAPFGLGLWPGSTPWTKVRNRLLRLASDHVVMRNLRRHADAVRAEAGLPRIRKGPFENIVEPPDLYLMGTVPSFEYPRSDLLPQTRFVGALKGTPDPRYRFPPWWHELDRERPLVHITQGTIANDAQRLLIPAIQGLAAQDVTVVATTGVDPRSLQLGPLPPNVHLEKFIPHDHLLPRVDVMVTNGGYGGVNRALMHGVPLVVAAATEEKHEVGQRVAWTGAGIHLRKKRISESDVRASVTRLLTEPTYRRNAGALRKEYENSGGHIQSAALIEELVLRTEGDRWGSRP</sequence>
<dbReference type="GO" id="GO:0016758">
    <property type="term" value="F:hexosyltransferase activity"/>
    <property type="evidence" value="ECO:0007669"/>
    <property type="project" value="UniProtKB-ARBA"/>
</dbReference>
<keyword evidence="2" id="KW-0808">Transferase</keyword>
<organism evidence="4">
    <name type="scientific">Nocardiopsis flavescens</name>
    <dbReference type="NCBI Taxonomy" id="758803"/>
    <lineage>
        <taxon>Bacteria</taxon>
        <taxon>Bacillati</taxon>
        <taxon>Actinomycetota</taxon>
        <taxon>Actinomycetes</taxon>
        <taxon>Streptosporangiales</taxon>
        <taxon>Nocardiopsidaceae</taxon>
        <taxon>Nocardiopsis</taxon>
    </lineage>
</organism>
<dbReference type="Gene3D" id="3.40.50.2000">
    <property type="entry name" value="Glycogen Phosphorylase B"/>
    <property type="match status" value="2"/>
</dbReference>
<dbReference type="EMBL" id="MT371051">
    <property type="protein sequence ID" value="QJU69517.1"/>
    <property type="molecule type" value="Genomic_DNA"/>
</dbReference>
<dbReference type="PANTHER" id="PTHR48043:SF145">
    <property type="entry name" value="FI06409P-RELATED"/>
    <property type="match status" value="1"/>
</dbReference>
<evidence type="ECO:0000256" key="1">
    <source>
        <dbReference type="ARBA" id="ARBA00022676"/>
    </source>
</evidence>
<name>A0A6M5KA09_9ACTN</name>
<accession>A0A6M5KA09</accession>
<evidence type="ECO:0000256" key="2">
    <source>
        <dbReference type="ARBA" id="ARBA00022679"/>
    </source>
</evidence>
<protein>
    <submittedName>
        <fullName evidence="4">LooG</fullName>
    </submittedName>
</protein>
<dbReference type="GO" id="GO:0008194">
    <property type="term" value="F:UDP-glycosyltransferase activity"/>
    <property type="evidence" value="ECO:0007669"/>
    <property type="project" value="InterPro"/>
</dbReference>